<dbReference type="HAMAP" id="MF_00354">
    <property type="entry name" value="Idi_2"/>
    <property type="match status" value="1"/>
</dbReference>
<feature type="binding site" evidence="11">
    <location>
        <position position="67"/>
    </location>
    <ligand>
        <name>FMN</name>
        <dbReference type="ChEBI" id="CHEBI:58210"/>
    </ligand>
</feature>
<keyword evidence="14" id="KW-1185">Reference proteome</keyword>
<keyword evidence="5 11" id="KW-0479">Metal-binding</keyword>
<keyword evidence="7 11" id="KW-0521">NADP</keyword>
<dbReference type="GO" id="GO:0016491">
    <property type="term" value="F:oxidoreductase activity"/>
    <property type="evidence" value="ECO:0007669"/>
    <property type="project" value="InterPro"/>
</dbReference>
<dbReference type="GO" id="GO:0070402">
    <property type="term" value="F:NADPH binding"/>
    <property type="evidence" value="ECO:0007669"/>
    <property type="project" value="UniProtKB-UniRule"/>
</dbReference>
<dbReference type="GO" id="GO:0005737">
    <property type="term" value="C:cytoplasm"/>
    <property type="evidence" value="ECO:0007669"/>
    <property type="project" value="UniProtKB-SubCell"/>
</dbReference>
<evidence type="ECO:0000256" key="10">
    <source>
        <dbReference type="ARBA" id="ARBA00025810"/>
    </source>
</evidence>
<feature type="binding site" evidence="11">
    <location>
        <position position="161"/>
    </location>
    <ligand>
        <name>substrate</name>
    </ligand>
</feature>
<dbReference type="AlphaFoldDB" id="A0A2G4EZX8"/>
<dbReference type="GO" id="GO:0000287">
    <property type="term" value="F:magnesium ion binding"/>
    <property type="evidence" value="ECO:0007669"/>
    <property type="project" value="UniProtKB-UniRule"/>
</dbReference>
<keyword evidence="6 11" id="KW-0460">Magnesium</keyword>
<feature type="binding site" evidence="11">
    <location>
        <begin position="98"/>
        <end position="100"/>
    </location>
    <ligand>
        <name>substrate</name>
    </ligand>
</feature>
<gene>
    <name evidence="11" type="primary">fni</name>
    <name evidence="13" type="ORF">CP500_012805</name>
</gene>
<feature type="binding site" evidence="11">
    <location>
        <position position="193"/>
    </location>
    <ligand>
        <name>FMN</name>
        <dbReference type="ChEBI" id="CHEBI:58210"/>
    </ligand>
</feature>
<comment type="subcellular location">
    <subcellularLocation>
        <location evidence="11">Cytoplasm</location>
    </subcellularLocation>
</comment>
<dbReference type="GO" id="GO:0010181">
    <property type="term" value="F:FMN binding"/>
    <property type="evidence" value="ECO:0007669"/>
    <property type="project" value="UniProtKB-UniRule"/>
</dbReference>
<dbReference type="EMBL" id="NXIB02000067">
    <property type="protein sequence ID" value="PHX55061.1"/>
    <property type="molecule type" value="Genomic_DNA"/>
</dbReference>
<dbReference type="SMART" id="SM01240">
    <property type="entry name" value="IMPDH"/>
    <property type="match status" value="1"/>
</dbReference>
<dbReference type="SUPFAM" id="SSF51395">
    <property type="entry name" value="FMN-linked oxidoreductases"/>
    <property type="match status" value="1"/>
</dbReference>
<evidence type="ECO:0000256" key="7">
    <source>
        <dbReference type="ARBA" id="ARBA00022857"/>
    </source>
</evidence>
<evidence type="ECO:0000256" key="5">
    <source>
        <dbReference type="ARBA" id="ARBA00022723"/>
    </source>
</evidence>
<dbReference type="InterPro" id="IPR013785">
    <property type="entry name" value="Aldolase_TIM"/>
</dbReference>
<comment type="function">
    <text evidence="11">Involved in the biosynthesis of isoprenoids. Catalyzes the 1,3-allylic rearrangement of the homoallylic substrate isopentenyl (IPP) to its allylic isomer, dimethylallyl diphosphate (DMAPP).</text>
</comment>
<dbReference type="EC" id="5.3.3.2" evidence="11"/>
<feature type="binding site" evidence="11">
    <location>
        <position position="98"/>
    </location>
    <ligand>
        <name>FMN</name>
        <dbReference type="ChEBI" id="CHEBI:58210"/>
    </ligand>
</feature>
<dbReference type="CDD" id="cd02811">
    <property type="entry name" value="IDI-2_FMN"/>
    <property type="match status" value="1"/>
</dbReference>
<comment type="cofactor">
    <cofactor evidence="11">
        <name>NADPH</name>
        <dbReference type="ChEBI" id="CHEBI:57783"/>
    </cofactor>
</comment>
<dbReference type="PANTHER" id="PTHR43665">
    <property type="entry name" value="ISOPENTENYL-DIPHOSPHATE DELTA-ISOMERASE"/>
    <property type="match status" value="1"/>
</dbReference>
<sequence>MPPSPIETRKADHLRLCIEEDVQFHETTSGLEHYRFDHCCLPELDRTEIDLTSTFLGKKLAAPLLISSMTGGTELAQTINYRLADVAQKYKIAMGVGSQRIAVENPQLADTFAVRRRAPDILLFANIGAVQLNYNYGLEQCQKIVDLLEADALILHLNPLQECVQTEGDTNFKGLLDKIAKLCEKLPVPVIAKEVGNGISGKMAKKLIAAGVSAIDIAGAGGTSWAKIEGERAKDGKQRRLGATFADWGIPTAECIVSTRAAAPDVPLIASGGLQHGLDAAKAIALGADMAGLARPFLQAAAESESALELLVEVLIAEIATVMFCTGCANLDELKHSGVLERLR</sequence>
<keyword evidence="3 11" id="KW-0285">Flavoprotein</keyword>
<proteinExistence type="inferred from homology"/>
<dbReference type="PIRSF" id="PIRSF003314">
    <property type="entry name" value="IPP_isomerase"/>
    <property type="match status" value="1"/>
</dbReference>
<feature type="binding site" evidence="11">
    <location>
        <begin position="9"/>
        <end position="10"/>
    </location>
    <ligand>
        <name>substrate</name>
    </ligand>
</feature>
<accession>A0A2G4EZX8</accession>
<dbReference type="InterPro" id="IPR011179">
    <property type="entry name" value="IPdP_isomerase"/>
</dbReference>
<comment type="similarity">
    <text evidence="11">Belongs to the IPP isomerase type 2 family.</text>
</comment>
<comment type="cofactor">
    <cofactor evidence="11">
        <name>Mg(2+)</name>
        <dbReference type="ChEBI" id="CHEBI:18420"/>
    </cofactor>
</comment>
<feature type="binding site" evidence="11">
    <location>
        <begin position="68"/>
        <end position="70"/>
    </location>
    <ligand>
        <name>FMN</name>
        <dbReference type="ChEBI" id="CHEBI:58210"/>
    </ligand>
</feature>
<comment type="caution">
    <text evidence="11">Lacks conserved residue(s) required for the propagation of feature annotation.</text>
</comment>
<evidence type="ECO:0000256" key="9">
    <source>
        <dbReference type="ARBA" id="ARBA00023235"/>
    </source>
</evidence>
<keyword evidence="9 11" id="KW-0413">Isomerase</keyword>
<dbReference type="GO" id="GO:0008299">
    <property type="term" value="P:isoprenoid biosynthetic process"/>
    <property type="evidence" value="ECO:0007669"/>
    <property type="project" value="UniProtKB-UniRule"/>
</dbReference>
<comment type="cofactor">
    <cofactor evidence="1 11">
        <name>FMN</name>
        <dbReference type="ChEBI" id="CHEBI:58210"/>
    </cofactor>
</comment>
<dbReference type="NCBIfam" id="TIGR02151">
    <property type="entry name" value="IPP_isom_2"/>
    <property type="match status" value="1"/>
</dbReference>
<dbReference type="PANTHER" id="PTHR43665:SF1">
    <property type="entry name" value="ISOPENTENYL-DIPHOSPHATE DELTA-ISOMERASE"/>
    <property type="match status" value="1"/>
</dbReference>
<feature type="binding site" evidence="11">
    <location>
        <begin position="294"/>
        <end position="295"/>
    </location>
    <ligand>
        <name>FMN</name>
        <dbReference type="ChEBI" id="CHEBI:58210"/>
    </ligand>
</feature>
<evidence type="ECO:0000256" key="2">
    <source>
        <dbReference type="ARBA" id="ARBA00022490"/>
    </source>
</evidence>
<name>A0A2G4EZX8_9CYAN</name>
<comment type="caution">
    <text evidence="13">The sequence shown here is derived from an EMBL/GenBank/DDBJ whole genome shotgun (WGS) entry which is preliminary data.</text>
</comment>
<evidence type="ECO:0000313" key="13">
    <source>
        <dbReference type="EMBL" id="PHX55061.1"/>
    </source>
</evidence>
<keyword evidence="8 11" id="KW-0414">Isoprene biosynthesis</keyword>
<feature type="domain" description="FMN-dependent dehydrogenase" evidence="12">
    <location>
        <begin position="11"/>
        <end position="99"/>
    </location>
</feature>
<feature type="binding site" evidence="11">
    <location>
        <position position="126"/>
    </location>
    <ligand>
        <name>FMN</name>
        <dbReference type="ChEBI" id="CHEBI:58210"/>
    </ligand>
</feature>
<evidence type="ECO:0000256" key="11">
    <source>
        <dbReference type="HAMAP-Rule" id="MF_00354"/>
    </source>
</evidence>
<comment type="subunit">
    <text evidence="10 11">Homooctamer. Dimer of tetramers.</text>
</comment>
<organism evidence="13 14">
    <name type="scientific">Tychonema bourrellyi FEM_GT703</name>
    <dbReference type="NCBI Taxonomy" id="2040638"/>
    <lineage>
        <taxon>Bacteria</taxon>
        <taxon>Bacillati</taxon>
        <taxon>Cyanobacteriota</taxon>
        <taxon>Cyanophyceae</taxon>
        <taxon>Oscillatoriophycideae</taxon>
        <taxon>Oscillatoriales</taxon>
        <taxon>Microcoleaceae</taxon>
        <taxon>Tychonema</taxon>
    </lineage>
</organism>
<dbReference type="Gene3D" id="3.20.20.70">
    <property type="entry name" value="Aldolase class I"/>
    <property type="match status" value="1"/>
</dbReference>
<dbReference type="Proteomes" id="UP000226442">
    <property type="component" value="Unassembled WGS sequence"/>
</dbReference>
<feature type="binding site" evidence="11">
    <location>
        <position position="162"/>
    </location>
    <ligand>
        <name>Mg(2+)</name>
        <dbReference type="ChEBI" id="CHEBI:18420"/>
    </ligand>
</feature>
<evidence type="ECO:0000256" key="1">
    <source>
        <dbReference type="ARBA" id="ARBA00001917"/>
    </source>
</evidence>
<comment type="catalytic activity">
    <reaction evidence="11">
        <text>isopentenyl diphosphate = dimethylallyl diphosphate</text>
        <dbReference type="Rhea" id="RHEA:23284"/>
        <dbReference type="ChEBI" id="CHEBI:57623"/>
        <dbReference type="ChEBI" id="CHEBI:128769"/>
        <dbReference type="EC" id="5.3.3.2"/>
    </reaction>
</comment>
<dbReference type="Pfam" id="PF01070">
    <property type="entry name" value="FMN_dh"/>
    <property type="match status" value="2"/>
</dbReference>
<feature type="binding site" evidence="11">
    <location>
        <position position="223"/>
    </location>
    <ligand>
        <name>FMN</name>
        <dbReference type="ChEBI" id="CHEBI:58210"/>
    </ligand>
</feature>
<evidence type="ECO:0000259" key="12">
    <source>
        <dbReference type="Pfam" id="PF01070"/>
    </source>
</evidence>
<feature type="domain" description="FMN-dependent dehydrogenase" evidence="12">
    <location>
        <begin position="176"/>
        <end position="337"/>
    </location>
</feature>
<reference evidence="13" key="1">
    <citation type="submission" date="2017-10" db="EMBL/GenBank/DDBJ databases">
        <title>Draft genome sequence of the planktic cyanobacteria Tychonema bourrellyi isolated from alpine lentic freshwater.</title>
        <authorList>
            <person name="Tett A."/>
            <person name="Armanini F."/>
            <person name="Asnicar F."/>
            <person name="Boscaini A."/>
            <person name="Pasolli E."/>
            <person name="Zolfo M."/>
            <person name="Donati C."/>
            <person name="Salmaso N."/>
            <person name="Segata N."/>
        </authorList>
    </citation>
    <scope>NUCLEOTIDE SEQUENCE</scope>
    <source>
        <strain evidence="13">FEM_GT703</strain>
    </source>
</reference>
<protein>
    <recommendedName>
        <fullName evidence="11">Isopentenyl-diphosphate delta-isomerase</fullName>
        <shortName evidence="11">IPP isomerase</shortName>
        <ecNumber evidence="11">5.3.3.2</ecNumber>
    </recommendedName>
    <alternativeName>
        <fullName evidence="11">Isopentenyl diphosphate:dimethylallyl diphosphate isomerase</fullName>
    </alternativeName>
    <alternativeName>
        <fullName evidence="11">Isopentenyl pyrophosphate isomerase</fullName>
    </alternativeName>
    <alternativeName>
        <fullName evidence="11">Type 2 isopentenyl diphosphate isomerase</fullName>
        <shortName evidence="11">IDI-2</shortName>
    </alternativeName>
</protein>
<dbReference type="GO" id="GO:0004452">
    <property type="term" value="F:isopentenyl-diphosphate delta-isomerase activity"/>
    <property type="evidence" value="ECO:0007669"/>
    <property type="project" value="UniProtKB-UniRule"/>
</dbReference>
<dbReference type="OrthoDB" id="9795032at2"/>
<evidence type="ECO:0000256" key="3">
    <source>
        <dbReference type="ARBA" id="ARBA00022630"/>
    </source>
</evidence>
<dbReference type="InterPro" id="IPR000262">
    <property type="entry name" value="FMN-dep_DH"/>
</dbReference>
<evidence type="ECO:0000256" key="6">
    <source>
        <dbReference type="ARBA" id="ARBA00022842"/>
    </source>
</evidence>
<evidence type="ECO:0000256" key="8">
    <source>
        <dbReference type="ARBA" id="ARBA00023229"/>
    </source>
</evidence>
<evidence type="ECO:0000313" key="14">
    <source>
        <dbReference type="Proteomes" id="UP000226442"/>
    </source>
</evidence>
<keyword evidence="4 11" id="KW-0288">FMN</keyword>
<evidence type="ECO:0000256" key="4">
    <source>
        <dbReference type="ARBA" id="ARBA00022643"/>
    </source>
</evidence>
<keyword evidence="2 11" id="KW-0963">Cytoplasm</keyword>